<dbReference type="InterPro" id="IPR006026">
    <property type="entry name" value="Peptidase_Metallo"/>
</dbReference>
<feature type="domain" description="Peptidase metallopeptidase" evidence="2">
    <location>
        <begin position="77"/>
        <end position="240"/>
    </location>
</feature>
<dbReference type="SMART" id="SM00235">
    <property type="entry name" value="ZnMc"/>
    <property type="match status" value="1"/>
</dbReference>
<gene>
    <name evidence="3" type="ORF">K4A83_16945</name>
</gene>
<evidence type="ECO:0000313" key="4">
    <source>
        <dbReference type="Proteomes" id="UP001526426"/>
    </source>
</evidence>
<comment type="caution">
    <text evidence="3">The sequence shown here is derived from an EMBL/GenBank/DDBJ whole genome shotgun (WGS) entry which is preliminary data.</text>
</comment>
<evidence type="ECO:0000313" key="3">
    <source>
        <dbReference type="EMBL" id="MCW6037947.1"/>
    </source>
</evidence>
<keyword evidence="1" id="KW-0812">Transmembrane</keyword>
<dbReference type="Proteomes" id="UP001526426">
    <property type="component" value="Unassembled WGS sequence"/>
</dbReference>
<keyword evidence="4" id="KW-1185">Reference proteome</keyword>
<dbReference type="CDD" id="cd04279">
    <property type="entry name" value="ZnMc_MMP_like_1"/>
    <property type="match status" value="1"/>
</dbReference>
<protein>
    <submittedName>
        <fullName evidence="3">Peptidase</fullName>
    </submittedName>
</protein>
<sequence length="254" mass="29214">MIQTFLKRQQGQQFIAFVFFGVCLALGMFLLHLAPSSATIGSPFTPKVHPLPSSLAQWSDPEASGDYFEEIERTPAGYLVWSRFPVRVYLEPVREKGDERGNQWMEAIHQAMREWGEYLPLVEVEKPDQADIVWLRSRPPIRPTLDRDNRRLIIPHSRNAEASYEFDFQDNTLIHRFTIQLTPHQSPHLTLGTARHELGHALGIWGHSPLEGDALYSTQVRTPPPISPRDVNTLKKIYQQPTLLGWRMEQLQSN</sequence>
<dbReference type="InterPro" id="IPR024079">
    <property type="entry name" value="MetalloPept_cat_dom_sf"/>
</dbReference>
<evidence type="ECO:0000259" key="2">
    <source>
        <dbReference type="SMART" id="SM00235"/>
    </source>
</evidence>
<organism evidence="3 4">
    <name type="scientific">Spirulina subsalsa FACHB-351</name>
    <dbReference type="NCBI Taxonomy" id="234711"/>
    <lineage>
        <taxon>Bacteria</taxon>
        <taxon>Bacillati</taxon>
        <taxon>Cyanobacteriota</taxon>
        <taxon>Cyanophyceae</taxon>
        <taxon>Spirulinales</taxon>
        <taxon>Spirulinaceae</taxon>
        <taxon>Spirulina</taxon>
    </lineage>
</organism>
<dbReference type="SUPFAM" id="SSF55486">
    <property type="entry name" value="Metalloproteases ('zincins'), catalytic domain"/>
    <property type="match status" value="1"/>
</dbReference>
<keyword evidence="1" id="KW-1133">Transmembrane helix</keyword>
<reference evidence="3 4" key="1">
    <citation type="submission" date="2021-08" db="EMBL/GenBank/DDBJ databases">
        <title>Draft genome sequence of Spirulina subsalsa with high tolerance to salinity and hype-accumulation of phycocyanin.</title>
        <authorList>
            <person name="Pei H."/>
            <person name="Jiang L."/>
        </authorList>
    </citation>
    <scope>NUCLEOTIDE SEQUENCE [LARGE SCALE GENOMIC DNA]</scope>
    <source>
        <strain evidence="3 4">FACHB-351</strain>
    </source>
</reference>
<name>A0ABT3L9X2_9CYAN</name>
<keyword evidence="1" id="KW-0472">Membrane</keyword>
<proteinExistence type="predicted"/>
<dbReference type="EMBL" id="JAIHOM010000099">
    <property type="protein sequence ID" value="MCW6037947.1"/>
    <property type="molecule type" value="Genomic_DNA"/>
</dbReference>
<dbReference type="Gene3D" id="3.40.390.10">
    <property type="entry name" value="Collagenase (Catalytic Domain)"/>
    <property type="match status" value="1"/>
</dbReference>
<evidence type="ECO:0000256" key="1">
    <source>
        <dbReference type="SAM" id="Phobius"/>
    </source>
</evidence>
<accession>A0ABT3L9X2</accession>
<feature type="transmembrane region" description="Helical" evidence="1">
    <location>
        <begin position="14"/>
        <end position="34"/>
    </location>
</feature>